<dbReference type="EMBL" id="FOLL01000004">
    <property type="protein sequence ID" value="SFC07524.1"/>
    <property type="molecule type" value="Genomic_DNA"/>
</dbReference>
<dbReference type="RefSeq" id="WP_090972301.1">
    <property type="nucleotide sequence ID" value="NZ_FOLL01000004.1"/>
</dbReference>
<proteinExistence type="predicted"/>
<dbReference type="AlphaFoldDB" id="A0A1I1G7I2"/>
<keyword evidence="2" id="KW-1185">Reference proteome</keyword>
<dbReference type="STRING" id="623281.SAMN05421747_10419"/>
<gene>
    <name evidence="1" type="ORF">SAMN05421747_10419</name>
</gene>
<protein>
    <submittedName>
        <fullName evidence="1">Uncharacterized protein</fullName>
    </submittedName>
</protein>
<reference evidence="1 2" key="1">
    <citation type="submission" date="2016-10" db="EMBL/GenBank/DDBJ databases">
        <authorList>
            <person name="de Groot N.N."/>
        </authorList>
    </citation>
    <scope>NUCLEOTIDE SEQUENCE [LARGE SCALE GENOMIC DNA]</scope>
    <source>
        <strain evidence="1 2">DSM 22900</strain>
    </source>
</reference>
<organism evidence="1 2">
    <name type="scientific">Parapedobacter composti</name>
    <dbReference type="NCBI Taxonomy" id="623281"/>
    <lineage>
        <taxon>Bacteria</taxon>
        <taxon>Pseudomonadati</taxon>
        <taxon>Bacteroidota</taxon>
        <taxon>Sphingobacteriia</taxon>
        <taxon>Sphingobacteriales</taxon>
        <taxon>Sphingobacteriaceae</taxon>
        <taxon>Parapedobacter</taxon>
    </lineage>
</organism>
<name>A0A1I1G7I2_9SPHI</name>
<evidence type="ECO:0000313" key="1">
    <source>
        <dbReference type="EMBL" id="SFC07524.1"/>
    </source>
</evidence>
<accession>A0A1I1G7I2</accession>
<dbReference type="Proteomes" id="UP000199577">
    <property type="component" value="Unassembled WGS sequence"/>
</dbReference>
<sequence length="120" mass="13608">METTIKLEVKQEVAPIVEQIAEFVNSVIDPKQLADNLDEVLCLYAQAIAKYPEGQEIYVSNDHVDNVWALKELIRLLRGGQVWLSDALVQRNADFADALRIMQKYLIEGNNKSYPSTNSK</sequence>
<evidence type="ECO:0000313" key="2">
    <source>
        <dbReference type="Proteomes" id="UP000199577"/>
    </source>
</evidence>